<dbReference type="AlphaFoldDB" id="G0MSD9"/>
<name>G0MSD9_CAEBE</name>
<feature type="transmembrane region" description="Helical" evidence="1">
    <location>
        <begin position="247"/>
        <end position="266"/>
    </location>
</feature>
<dbReference type="InParanoid" id="G0MSD9"/>
<dbReference type="eggNOG" id="ENOG502TGCG">
    <property type="taxonomic scope" value="Eukaryota"/>
</dbReference>
<organism evidence="3">
    <name type="scientific">Caenorhabditis brenneri</name>
    <name type="common">Nematode worm</name>
    <dbReference type="NCBI Taxonomy" id="135651"/>
    <lineage>
        <taxon>Eukaryota</taxon>
        <taxon>Metazoa</taxon>
        <taxon>Ecdysozoa</taxon>
        <taxon>Nematoda</taxon>
        <taxon>Chromadorea</taxon>
        <taxon>Rhabditida</taxon>
        <taxon>Rhabditina</taxon>
        <taxon>Rhabditomorpha</taxon>
        <taxon>Rhabditoidea</taxon>
        <taxon>Rhabditidae</taxon>
        <taxon>Peloderinae</taxon>
        <taxon>Caenorhabditis</taxon>
    </lineage>
</organism>
<dbReference type="OrthoDB" id="5806095at2759"/>
<feature type="transmembrane region" description="Helical" evidence="1">
    <location>
        <begin position="278"/>
        <end position="299"/>
    </location>
</feature>
<evidence type="ECO:0000313" key="3">
    <source>
        <dbReference type="Proteomes" id="UP000008068"/>
    </source>
</evidence>
<dbReference type="InterPro" id="IPR019426">
    <property type="entry name" value="7TM_GPCR_serpentine_rcpt_Srv"/>
</dbReference>
<keyword evidence="1" id="KW-1133">Transmembrane helix</keyword>
<dbReference type="PANTHER" id="PTHR31748:SF1">
    <property type="entry name" value="SERPENTINE RECEPTOR, CLASS V"/>
    <property type="match status" value="1"/>
</dbReference>
<feature type="transmembrane region" description="Helical" evidence="1">
    <location>
        <begin position="141"/>
        <end position="159"/>
    </location>
</feature>
<dbReference type="FunCoup" id="G0MSD9">
    <property type="interactions" value="1"/>
</dbReference>
<evidence type="ECO:0000256" key="1">
    <source>
        <dbReference type="SAM" id="Phobius"/>
    </source>
</evidence>
<protein>
    <submittedName>
        <fullName evidence="2">Uncharacterized protein</fullName>
    </submittedName>
</protein>
<evidence type="ECO:0000313" key="2">
    <source>
        <dbReference type="EMBL" id="EGT42572.1"/>
    </source>
</evidence>
<sequence>MNNVVYEYFPEWFLIAETASLLILLAIFLLSLMVYIVEIQILYNSRNTTFKGPFYRLMFIGILVDVISAINLFILQIVPARGWFPSFYFSNQSWIGAIFYAITYGGRCVQGSTAAILSFCRVTAVCFPMFYQKLSQANYTFTMQALQLSGAVASIFLLLPREYKYENENGGYYSAFRNNEFRKPFYNFVAALEICFVLSIVVNNVVTYASYHFKMKKRVLSKRNSVSGSQYVANRDKRRRETSLDKMTVIVCCVELIYFAFVVYSLQINQSMNKRVFYFLYNILCVVYSTFSAWMLLFFSRPIAVQFKQRILKLSAKRSTRSFSISVQGSRDNNK</sequence>
<gene>
    <name evidence="2" type="ORF">CAEBREN_06977</name>
</gene>
<dbReference type="Proteomes" id="UP000008068">
    <property type="component" value="Unassembled WGS sequence"/>
</dbReference>
<dbReference type="HOGENOM" id="CLU_072407_0_0_1"/>
<keyword evidence="1" id="KW-0812">Transmembrane</keyword>
<keyword evidence="3" id="KW-1185">Reference proteome</keyword>
<feature type="transmembrane region" description="Helical" evidence="1">
    <location>
        <begin position="57"/>
        <end position="78"/>
    </location>
</feature>
<reference evidence="3" key="1">
    <citation type="submission" date="2011-07" db="EMBL/GenBank/DDBJ databases">
        <authorList>
            <consortium name="Caenorhabditis brenneri Sequencing and Analysis Consortium"/>
            <person name="Wilson R.K."/>
        </authorList>
    </citation>
    <scope>NUCLEOTIDE SEQUENCE [LARGE SCALE GENOMIC DNA]</scope>
    <source>
        <strain evidence="3">PB2801</strain>
    </source>
</reference>
<dbReference type="EMBL" id="GL379809">
    <property type="protein sequence ID" value="EGT42572.1"/>
    <property type="molecule type" value="Genomic_DNA"/>
</dbReference>
<accession>G0MSD9</accession>
<dbReference type="PANTHER" id="PTHR31748">
    <property type="entry name" value="SERPENTINE RECEPTOR, CLASS V"/>
    <property type="match status" value="1"/>
</dbReference>
<keyword evidence="1" id="KW-0472">Membrane</keyword>
<dbReference type="SUPFAM" id="SSF81321">
    <property type="entry name" value="Family A G protein-coupled receptor-like"/>
    <property type="match status" value="1"/>
</dbReference>
<dbReference type="Gene3D" id="1.20.1070.10">
    <property type="entry name" value="Rhodopsin 7-helix transmembrane proteins"/>
    <property type="match status" value="1"/>
</dbReference>
<feature type="transmembrane region" description="Helical" evidence="1">
    <location>
        <begin position="185"/>
        <end position="213"/>
    </location>
</feature>
<proteinExistence type="predicted"/>
<dbReference type="Pfam" id="PF10323">
    <property type="entry name" value="7TM_GPCR_Srv"/>
    <property type="match status" value="1"/>
</dbReference>
<feature type="transmembrane region" description="Helical" evidence="1">
    <location>
        <begin position="12"/>
        <end position="37"/>
    </location>
</feature>
<feature type="transmembrane region" description="Helical" evidence="1">
    <location>
        <begin position="98"/>
        <end position="120"/>
    </location>
</feature>